<protein>
    <submittedName>
        <fullName evidence="8">Uncharacterized protein LOC130495869</fullName>
    </submittedName>
</protein>
<evidence type="ECO:0000313" key="7">
    <source>
        <dbReference type="Proteomes" id="UP000504610"/>
    </source>
</evidence>
<dbReference type="KEGG" id="rsz:130495869"/>
<evidence type="ECO:0000256" key="1">
    <source>
        <dbReference type="ARBA" id="ARBA00005234"/>
    </source>
</evidence>
<feature type="domain" description="Ubiquitin-like protease family profile" evidence="5">
    <location>
        <begin position="473"/>
        <end position="575"/>
    </location>
</feature>
<dbReference type="RefSeq" id="XP_056843415.1">
    <property type="nucleotide sequence ID" value="XM_056987435.1"/>
</dbReference>
<keyword evidence="3" id="KW-0378">Hydrolase</keyword>
<evidence type="ECO:0000313" key="8">
    <source>
        <dbReference type="RefSeq" id="XP_056843415.1"/>
    </source>
</evidence>
<accession>A0A9W3BVQ1</accession>
<feature type="domain" description="DUF1985" evidence="6">
    <location>
        <begin position="82"/>
        <end position="220"/>
    </location>
</feature>
<dbReference type="GO" id="GO:0008234">
    <property type="term" value="F:cysteine-type peptidase activity"/>
    <property type="evidence" value="ECO:0007669"/>
    <property type="project" value="InterPro"/>
</dbReference>
<dbReference type="AlphaFoldDB" id="A0A9W3BVQ1"/>
<name>A0A9W3BVQ1_RAPSA</name>
<organism evidence="7 8">
    <name type="scientific">Raphanus sativus</name>
    <name type="common">Radish</name>
    <name type="synonym">Raphanus raphanistrum var. sativus</name>
    <dbReference type="NCBI Taxonomy" id="3726"/>
    <lineage>
        <taxon>Eukaryota</taxon>
        <taxon>Viridiplantae</taxon>
        <taxon>Streptophyta</taxon>
        <taxon>Embryophyta</taxon>
        <taxon>Tracheophyta</taxon>
        <taxon>Spermatophyta</taxon>
        <taxon>Magnoliopsida</taxon>
        <taxon>eudicotyledons</taxon>
        <taxon>Gunneridae</taxon>
        <taxon>Pentapetalae</taxon>
        <taxon>rosids</taxon>
        <taxon>malvids</taxon>
        <taxon>Brassicales</taxon>
        <taxon>Brassicaceae</taxon>
        <taxon>Brassiceae</taxon>
        <taxon>Raphanus</taxon>
    </lineage>
</organism>
<dbReference type="InterPro" id="IPR038765">
    <property type="entry name" value="Papain-like_cys_pep_sf"/>
</dbReference>
<dbReference type="Pfam" id="PF02902">
    <property type="entry name" value="Peptidase_C48"/>
    <property type="match status" value="1"/>
</dbReference>
<dbReference type="Pfam" id="PF09331">
    <property type="entry name" value="DUF1985"/>
    <property type="match status" value="1"/>
</dbReference>
<gene>
    <name evidence="8" type="primary">LOC130495869</name>
</gene>
<dbReference type="Gene3D" id="3.40.395.10">
    <property type="entry name" value="Adenoviral Proteinase, Chain A"/>
    <property type="match status" value="1"/>
</dbReference>
<dbReference type="PANTHER" id="PTHR48449">
    <property type="entry name" value="DUF1985 DOMAIN-CONTAINING PROTEIN"/>
    <property type="match status" value="1"/>
</dbReference>
<dbReference type="InterPro" id="IPR015410">
    <property type="entry name" value="DUF1985"/>
</dbReference>
<reference evidence="8" key="2">
    <citation type="submission" date="2025-08" db="UniProtKB">
        <authorList>
            <consortium name="RefSeq"/>
        </authorList>
    </citation>
    <scope>IDENTIFICATION</scope>
    <source>
        <tissue evidence="8">Leaf</tissue>
    </source>
</reference>
<dbReference type="Proteomes" id="UP000504610">
    <property type="component" value="Chromosome 6"/>
</dbReference>
<reference evidence="7" key="1">
    <citation type="journal article" date="2019" name="Database">
        <title>The radish genome database (RadishGD): an integrated information resource for radish genomics.</title>
        <authorList>
            <person name="Yu H.J."/>
            <person name="Baek S."/>
            <person name="Lee Y.J."/>
            <person name="Cho A."/>
            <person name="Mun J.H."/>
        </authorList>
    </citation>
    <scope>NUCLEOTIDE SEQUENCE [LARGE SCALE GENOMIC DNA]</scope>
    <source>
        <strain evidence="7">cv. WK10039</strain>
    </source>
</reference>
<evidence type="ECO:0000256" key="4">
    <source>
        <dbReference type="SAM" id="MobiDB-lite"/>
    </source>
</evidence>
<keyword evidence="2" id="KW-0645">Protease</keyword>
<evidence type="ECO:0000256" key="3">
    <source>
        <dbReference type="ARBA" id="ARBA00022801"/>
    </source>
</evidence>
<dbReference type="SUPFAM" id="SSF54001">
    <property type="entry name" value="Cysteine proteinases"/>
    <property type="match status" value="1"/>
</dbReference>
<proteinExistence type="inferred from homology"/>
<dbReference type="GO" id="GO:0006508">
    <property type="term" value="P:proteolysis"/>
    <property type="evidence" value="ECO:0007669"/>
    <property type="project" value="UniProtKB-KW"/>
</dbReference>
<dbReference type="InterPro" id="IPR003653">
    <property type="entry name" value="Peptidase_C48_C"/>
</dbReference>
<feature type="region of interest" description="Disordered" evidence="4">
    <location>
        <begin position="365"/>
        <end position="425"/>
    </location>
</feature>
<comment type="similarity">
    <text evidence="1">Belongs to the peptidase C48 family.</text>
</comment>
<sequence length="601" mass="68990">MAISMAISGMSQELPKRLFKPGEETQVSQINNNCRMVLYLKRLEEWLPKELNEVKKDRVFAPIFKLHENGLGYSARVIHSFLCRELVTYKTHELWFVFARRALRFSLMEYHAVTGLECDASLSLKEPVDWEDDGGFWSLVIKSNKGISMLELWNKHRLAVKKWSNADRIRLVYLCIIVCMVCARDQKANIPIKYIKLVMDLEKVRKYPWGVASFDLLCESIGKTRDNLKEKTTSYVLDGFSYALQIWAMEAIPKIGKLCGRKLNKSFKNGPRCVNWMGAAKISYQELIHLENIFTPTDELYPYISWTGNCDEVDSITFLREDEVEDDRIKVLKRMIMANHDFSDHTWEYEETIVFSFGLDDKEVGSDQAGGSDDGEAGSYESGGSDDDFRTPKGSANIGSRATKGKKRLPDRGMEKRKQKVLHTRAQQAPFDEDMKEFVANLFQQNFAAMEQRLEKQMGERFDEDMKEFCASQKVEVYDCGWGRNRQYVEKFATMIPRIVKAVGPSKSKLLLSSYSIVDMPMQTRLNKSCADCGAYALKHLEYILLGLDISLVEDGIMPGCRQKIAYDIWEAAHDPILIQLMAQHIPSEFESSASYDLEED</sequence>
<dbReference type="PANTHER" id="PTHR48449:SF1">
    <property type="entry name" value="DUF1985 DOMAIN-CONTAINING PROTEIN"/>
    <property type="match status" value="1"/>
</dbReference>
<dbReference type="OrthoDB" id="1895371at2759"/>
<dbReference type="GeneID" id="130495869"/>
<keyword evidence="7" id="KW-1185">Reference proteome</keyword>
<evidence type="ECO:0000256" key="2">
    <source>
        <dbReference type="ARBA" id="ARBA00022670"/>
    </source>
</evidence>
<evidence type="ECO:0000259" key="6">
    <source>
        <dbReference type="Pfam" id="PF09331"/>
    </source>
</evidence>
<evidence type="ECO:0000259" key="5">
    <source>
        <dbReference type="Pfam" id="PF02902"/>
    </source>
</evidence>